<evidence type="ECO:0000259" key="3">
    <source>
        <dbReference type="PROSITE" id="PS50089"/>
    </source>
</evidence>
<dbReference type="Pfam" id="PF23202">
    <property type="entry name" value="PAH_ZNF598"/>
    <property type="match status" value="1"/>
</dbReference>
<reference evidence="4" key="1">
    <citation type="submission" date="2024-03" db="EMBL/GenBank/DDBJ databases">
        <title>WGS assembly of Saponaria officinalis var. Norfolk2.</title>
        <authorList>
            <person name="Jenkins J."/>
            <person name="Shu S."/>
            <person name="Grimwood J."/>
            <person name="Barry K."/>
            <person name="Goodstein D."/>
            <person name="Schmutz J."/>
            <person name="Leebens-Mack J."/>
            <person name="Osbourn A."/>
        </authorList>
    </citation>
    <scope>NUCLEOTIDE SEQUENCE [LARGE SCALE GENOMIC DNA]</scope>
    <source>
        <strain evidence="4">JIC</strain>
    </source>
</reference>
<feature type="compositionally biased region" description="Low complexity" evidence="2">
    <location>
        <begin position="442"/>
        <end position="459"/>
    </location>
</feature>
<dbReference type="EMBL" id="JBDFQZ010000012">
    <property type="protein sequence ID" value="KAK9673333.1"/>
    <property type="molecule type" value="Genomic_DNA"/>
</dbReference>
<evidence type="ECO:0000313" key="4">
    <source>
        <dbReference type="EMBL" id="KAK9673333.1"/>
    </source>
</evidence>
<feature type="region of interest" description="Disordered" evidence="2">
    <location>
        <begin position="346"/>
        <end position="459"/>
    </location>
</feature>
<comment type="caution">
    <text evidence="4">The sequence shown here is derived from an EMBL/GenBank/DDBJ whole genome shotgun (WGS) entry which is preliminary data.</text>
</comment>
<gene>
    <name evidence="4" type="ORF">RND81_12G161200</name>
</gene>
<dbReference type="PANTHER" id="PTHR22938">
    <property type="entry name" value="ZINC FINGER PROTEIN 598"/>
    <property type="match status" value="1"/>
</dbReference>
<feature type="compositionally biased region" description="Basic and acidic residues" evidence="2">
    <location>
        <begin position="614"/>
        <end position="625"/>
    </location>
</feature>
<feature type="domain" description="RING-type" evidence="3">
    <location>
        <begin position="6"/>
        <end position="47"/>
    </location>
</feature>
<dbReference type="GO" id="GO:0008270">
    <property type="term" value="F:zinc ion binding"/>
    <property type="evidence" value="ECO:0007669"/>
    <property type="project" value="UniProtKB-KW"/>
</dbReference>
<proteinExistence type="predicted"/>
<evidence type="ECO:0000256" key="2">
    <source>
        <dbReference type="SAM" id="MobiDB-lite"/>
    </source>
</evidence>
<dbReference type="PROSITE" id="PS50089">
    <property type="entry name" value="ZF_RING_2"/>
    <property type="match status" value="1"/>
</dbReference>
<dbReference type="InterPro" id="IPR056437">
    <property type="entry name" value="Znf-C2H2_ZNF598/HEL2"/>
</dbReference>
<organism evidence="4 5">
    <name type="scientific">Saponaria officinalis</name>
    <name type="common">Common soapwort</name>
    <name type="synonym">Lychnis saponaria</name>
    <dbReference type="NCBI Taxonomy" id="3572"/>
    <lineage>
        <taxon>Eukaryota</taxon>
        <taxon>Viridiplantae</taxon>
        <taxon>Streptophyta</taxon>
        <taxon>Embryophyta</taxon>
        <taxon>Tracheophyta</taxon>
        <taxon>Spermatophyta</taxon>
        <taxon>Magnoliopsida</taxon>
        <taxon>eudicotyledons</taxon>
        <taxon>Gunneridae</taxon>
        <taxon>Pentapetalae</taxon>
        <taxon>Caryophyllales</taxon>
        <taxon>Caryophyllaceae</taxon>
        <taxon>Caryophylleae</taxon>
        <taxon>Saponaria</taxon>
    </lineage>
</organism>
<dbReference type="GO" id="GO:0061630">
    <property type="term" value="F:ubiquitin protein ligase activity"/>
    <property type="evidence" value="ECO:0007669"/>
    <property type="project" value="InterPro"/>
</dbReference>
<accession>A0AAW1HBA5</accession>
<keyword evidence="1" id="KW-0479">Metal-binding</keyword>
<dbReference type="InterPro" id="IPR013087">
    <property type="entry name" value="Znf_C2H2_type"/>
</dbReference>
<dbReference type="SMART" id="SM00355">
    <property type="entry name" value="ZnF_C2H2"/>
    <property type="match status" value="4"/>
</dbReference>
<dbReference type="InterPro" id="IPR044288">
    <property type="entry name" value="ZNF598/HEL2"/>
</dbReference>
<dbReference type="Proteomes" id="UP001443914">
    <property type="component" value="Unassembled WGS sequence"/>
</dbReference>
<dbReference type="PANTHER" id="PTHR22938:SF19">
    <property type="entry name" value="RING-TYPE E3 UBIQUITIN TRANSFERASE"/>
    <property type="match status" value="1"/>
</dbReference>
<sequence>MEDSCCAVCAEVVQWAAYGQCGHLDVCALCIARLRFLCADRRCCICNSLSPLVFFTPALGSLTRVISDFSILPAATKDGKAGSYWFHEGLQAYFDDFDAYKTFKNMCRLSCTVCEKSEADGKQTSKRKSKIKNIEQLKDHLSRQHELFFCSLCLANKKVFICEQKLYSRVQLRQHVRNGDSEVDGFESERCGFSGHPFCDFCQTPFYGDNELYFHMSTEHFTCHICTREHPEQYEYYKDYNDLEIHFRKAHFLCEDAECLDKKFIVFATETDIKRHAASEHGGNMTRSKRNTALQLPHCFRFPERTEEGYRARASSNHISSASSYDASSGEHRALWHNGSSNISLTANPVPSSGHQGTTMDFRSVLLNGPSFPPLPNTSKRRKRKPQKNPQITGQNTVELLHNSSSLPSSSSHSSGSSSSGDGLHSTSAVPPQSKPLTVGHSTSSSSSNPSNHSDVISSGLCSASSPSFSSRSTDHVGSSSSSAAAAFDCVNGGSLDLSASDERCSKGDDVQAANKSLVDNIRAALEFSPDKFASFKIISKKYRDGEIEAGEYLSYVHQFGLQHLILDLATLCPDPRKQKELLEVSESMLGRLNETSLPKEGRKTNGSKKTKKGKEICEDSETSKRNAAPDGLVNDMKELKLSAKPFEERSSSDGADLTVKGKSKVAAVTEMPKILPPECQSKKTKMPKSLASESRIKDVADTEKPEIVLLKDDVGCSNGGSSNYGQSTTAIGGKGKLKKTSNKFLKTRLGETSASMVPNLKLPKLPSDLMVVRPNQDSILASVRGVWRNSGGRRLVTLTEASPCTR</sequence>
<keyword evidence="5" id="KW-1185">Reference proteome</keyword>
<keyword evidence="1" id="KW-0863">Zinc-finger</keyword>
<dbReference type="GO" id="GO:0043022">
    <property type="term" value="F:ribosome binding"/>
    <property type="evidence" value="ECO:0007669"/>
    <property type="project" value="TreeGrafter"/>
</dbReference>
<feature type="compositionally biased region" description="Polar residues" evidence="2">
    <location>
        <begin position="388"/>
        <end position="398"/>
    </location>
</feature>
<evidence type="ECO:0000256" key="1">
    <source>
        <dbReference type="PROSITE-ProRule" id="PRU00175"/>
    </source>
</evidence>
<dbReference type="AlphaFoldDB" id="A0AAW1HBA5"/>
<dbReference type="GO" id="GO:0072344">
    <property type="term" value="P:rescue of stalled ribosome"/>
    <property type="evidence" value="ECO:0007669"/>
    <property type="project" value="InterPro"/>
</dbReference>
<feature type="region of interest" description="Disordered" evidence="2">
    <location>
        <begin position="593"/>
        <end position="631"/>
    </location>
</feature>
<dbReference type="GO" id="GO:0016567">
    <property type="term" value="P:protein ubiquitination"/>
    <property type="evidence" value="ECO:0007669"/>
    <property type="project" value="TreeGrafter"/>
</dbReference>
<name>A0AAW1HBA5_SAPOF</name>
<evidence type="ECO:0000313" key="5">
    <source>
        <dbReference type="Proteomes" id="UP001443914"/>
    </source>
</evidence>
<dbReference type="Pfam" id="PF23230">
    <property type="entry name" value="zf-C2H2_13"/>
    <property type="match status" value="1"/>
</dbReference>
<dbReference type="InterPro" id="IPR001841">
    <property type="entry name" value="Znf_RING"/>
</dbReference>
<keyword evidence="1" id="KW-0862">Zinc</keyword>
<feature type="compositionally biased region" description="Polar residues" evidence="2">
    <location>
        <begin position="346"/>
        <end position="361"/>
    </location>
</feature>
<feature type="compositionally biased region" description="Low complexity" evidence="2">
    <location>
        <begin position="401"/>
        <end position="428"/>
    </location>
</feature>
<protein>
    <recommendedName>
        <fullName evidence="3">RING-type domain-containing protein</fullName>
    </recommendedName>
</protein>
<dbReference type="InterPro" id="IPR057634">
    <property type="entry name" value="PAH_ZNF598/HEL2"/>
</dbReference>